<accession>A0A2P2LJR5</accession>
<dbReference type="AlphaFoldDB" id="A0A2P2LJR5"/>
<dbReference type="EMBL" id="GGEC01037731">
    <property type="protein sequence ID" value="MBX18215.1"/>
    <property type="molecule type" value="Transcribed_RNA"/>
</dbReference>
<reference evidence="1" key="1">
    <citation type="submission" date="2018-02" db="EMBL/GenBank/DDBJ databases">
        <title>Rhizophora mucronata_Transcriptome.</title>
        <authorList>
            <person name="Meera S.P."/>
            <person name="Sreeshan A."/>
            <person name="Augustine A."/>
        </authorList>
    </citation>
    <scope>NUCLEOTIDE SEQUENCE</scope>
    <source>
        <tissue evidence="1">Leaf</tissue>
    </source>
</reference>
<protein>
    <submittedName>
        <fullName evidence="1">Uncharacterized protein MANES_01G080300</fullName>
    </submittedName>
</protein>
<proteinExistence type="predicted"/>
<organism evidence="1">
    <name type="scientific">Rhizophora mucronata</name>
    <name type="common">Asiatic mangrove</name>
    <dbReference type="NCBI Taxonomy" id="61149"/>
    <lineage>
        <taxon>Eukaryota</taxon>
        <taxon>Viridiplantae</taxon>
        <taxon>Streptophyta</taxon>
        <taxon>Embryophyta</taxon>
        <taxon>Tracheophyta</taxon>
        <taxon>Spermatophyta</taxon>
        <taxon>Magnoliopsida</taxon>
        <taxon>eudicotyledons</taxon>
        <taxon>Gunneridae</taxon>
        <taxon>Pentapetalae</taxon>
        <taxon>rosids</taxon>
        <taxon>fabids</taxon>
        <taxon>Malpighiales</taxon>
        <taxon>Rhizophoraceae</taxon>
        <taxon>Rhizophora</taxon>
    </lineage>
</organism>
<evidence type="ECO:0000313" key="1">
    <source>
        <dbReference type="EMBL" id="MBX18215.1"/>
    </source>
</evidence>
<name>A0A2P2LJR5_RHIMU</name>
<sequence>MCLDFVCKGNHSYLILSKNAHSFSQLLWTNFLGKLHKVDNLTSCFGLVNYTNRNKKCDMPFPPLLASNLFKFCVCHLVVYRYSLSWVQSHLLQLDGKRRIQICLLLER</sequence>